<accession>A0ACA9S682</accession>
<dbReference type="Proteomes" id="UP000789920">
    <property type="component" value="Unassembled WGS sequence"/>
</dbReference>
<gene>
    <name evidence="1" type="ORF">RPERSI_LOCUS27216</name>
</gene>
<keyword evidence="2" id="KW-1185">Reference proteome</keyword>
<feature type="non-terminal residue" evidence="1">
    <location>
        <position position="1"/>
    </location>
</feature>
<organism evidence="1 2">
    <name type="scientific">Racocetra persica</name>
    <dbReference type="NCBI Taxonomy" id="160502"/>
    <lineage>
        <taxon>Eukaryota</taxon>
        <taxon>Fungi</taxon>
        <taxon>Fungi incertae sedis</taxon>
        <taxon>Mucoromycota</taxon>
        <taxon>Glomeromycotina</taxon>
        <taxon>Glomeromycetes</taxon>
        <taxon>Diversisporales</taxon>
        <taxon>Gigasporaceae</taxon>
        <taxon>Racocetra</taxon>
    </lineage>
</organism>
<name>A0ACA9S682_9GLOM</name>
<protein>
    <submittedName>
        <fullName evidence="1">4154_t:CDS:1</fullName>
    </submittedName>
</protein>
<comment type="caution">
    <text evidence="1">The sequence shown here is derived from an EMBL/GenBank/DDBJ whole genome shotgun (WGS) entry which is preliminary data.</text>
</comment>
<evidence type="ECO:0000313" key="1">
    <source>
        <dbReference type="EMBL" id="CAG8828338.1"/>
    </source>
</evidence>
<reference evidence="1" key="1">
    <citation type="submission" date="2021-06" db="EMBL/GenBank/DDBJ databases">
        <authorList>
            <person name="Kallberg Y."/>
            <person name="Tangrot J."/>
            <person name="Rosling A."/>
        </authorList>
    </citation>
    <scope>NUCLEOTIDE SEQUENCE</scope>
    <source>
        <strain evidence="1">MA461A</strain>
    </source>
</reference>
<proteinExistence type="predicted"/>
<evidence type="ECO:0000313" key="2">
    <source>
        <dbReference type="Proteomes" id="UP000789920"/>
    </source>
</evidence>
<sequence>TMSGFTKNTKNIEVGVIKFESDIYYKETTVEPVDTIINDQYTFYENSELVLIRKRSEITDNSIVNRKRVSENDSKEDQISEIIELSSDEEDKILEIIEISK</sequence>
<dbReference type="EMBL" id="CAJVQC010095329">
    <property type="protein sequence ID" value="CAG8828338.1"/>
    <property type="molecule type" value="Genomic_DNA"/>
</dbReference>